<evidence type="ECO:0000256" key="6">
    <source>
        <dbReference type="ARBA" id="ARBA00022840"/>
    </source>
</evidence>
<dbReference type="SMART" id="SM00220">
    <property type="entry name" value="S_TKc"/>
    <property type="match status" value="1"/>
</dbReference>
<evidence type="ECO:0000256" key="7">
    <source>
        <dbReference type="ARBA" id="ARBA00047899"/>
    </source>
</evidence>
<dbReference type="Gene3D" id="1.10.510.10">
    <property type="entry name" value="Transferase(Phosphotransferase) domain 1"/>
    <property type="match status" value="1"/>
</dbReference>
<keyword evidence="13" id="KW-1185">Reference proteome</keyword>
<evidence type="ECO:0000256" key="10">
    <source>
        <dbReference type="SAM" id="MobiDB-lite"/>
    </source>
</evidence>
<feature type="compositionally biased region" description="Polar residues" evidence="10">
    <location>
        <begin position="434"/>
        <end position="446"/>
    </location>
</feature>
<name>A0A9W6KUJ2_9ACTN</name>
<organism evidence="12 13">
    <name type="scientific">Dactylosporangium matsuzakiense</name>
    <dbReference type="NCBI Taxonomy" id="53360"/>
    <lineage>
        <taxon>Bacteria</taxon>
        <taxon>Bacillati</taxon>
        <taxon>Actinomycetota</taxon>
        <taxon>Actinomycetes</taxon>
        <taxon>Micromonosporales</taxon>
        <taxon>Micromonosporaceae</taxon>
        <taxon>Dactylosporangium</taxon>
    </lineage>
</organism>
<feature type="domain" description="Protein kinase" evidence="11">
    <location>
        <begin position="23"/>
        <end position="290"/>
    </location>
</feature>
<keyword evidence="3" id="KW-0808">Transferase</keyword>
<dbReference type="CDD" id="cd14014">
    <property type="entry name" value="STKc_PknB_like"/>
    <property type="match status" value="1"/>
</dbReference>
<keyword evidence="4 9" id="KW-0547">Nucleotide-binding</keyword>
<feature type="binding site" evidence="9">
    <location>
        <position position="52"/>
    </location>
    <ligand>
        <name>ATP</name>
        <dbReference type="ChEBI" id="CHEBI:30616"/>
    </ligand>
</feature>
<evidence type="ECO:0000256" key="2">
    <source>
        <dbReference type="ARBA" id="ARBA00022527"/>
    </source>
</evidence>
<accession>A0A9W6KUJ2</accession>
<dbReference type="Gene3D" id="3.30.200.20">
    <property type="entry name" value="Phosphorylase Kinase, domain 1"/>
    <property type="match status" value="1"/>
</dbReference>
<dbReference type="InterPro" id="IPR017441">
    <property type="entry name" value="Protein_kinase_ATP_BS"/>
</dbReference>
<keyword evidence="2" id="KW-0723">Serine/threonine-protein kinase</keyword>
<dbReference type="EMBL" id="BSFP01000077">
    <property type="protein sequence ID" value="GLL06771.1"/>
    <property type="molecule type" value="Genomic_DNA"/>
</dbReference>
<gene>
    <name evidence="12" type="ORF">GCM10017581_085210</name>
</gene>
<keyword evidence="6 9" id="KW-0067">ATP-binding</keyword>
<keyword evidence="5" id="KW-0418">Kinase</keyword>
<evidence type="ECO:0000313" key="13">
    <source>
        <dbReference type="Proteomes" id="UP001143480"/>
    </source>
</evidence>
<dbReference type="PROSITE" id="PS00107">
    <property type="entry name" value="PROTEIN_KINASE_ATP"/>
    <property type="match status" value="1"/>
</dbReference>
<evidence type="ECO:0000256" key="4">
    <source>
        <dbReference type="ARBA" id="ARBA00022741"/>
    </source>
</evidence>
<comment type="catalytic activity">
    <reaction evidence="7">
        <text>L-threonyl-[protein] + ATP = O-phospho-L-threonyl-[protein] + ADP + H(+)</text>
        <dbReference type="Rhea" id="RHEA:46608"/>
        <dbReference type="Rhea" id="RHEA-COMP:11060"/>
        <dbReference type="Rhea" id="RHEA-COMP:11605"/>
        <dbReference type="ChEBI" id="CHEBI:15378"/>
        <dbReference type="ChEBI" id="CHEBI:30013"/>
        <dbReference type="ChEBI" id="CHEBI:30616"/>
        <dbReference type="ChEBI" id="CHEBI:61977"/>
        <dbReference type="ChEBI" id="CHEBI:456216"/>
        <dbReference type="EC" id="2.7.11.1"/>
    </reaction>
</comment>
<feature type="compositionally biased region" description="Low complexity" evidence="10">
    <location>
        <begin position="381"/>
        <end position="413"/>
    </location>
</feature>
<dbReference type="InterPro" id="IPR011009">
    <property type="entry name" value="Kinase-like_dom_sf"/>
</dbReference>
<dbReference type="InterPro" id="IPR008271">
    <property type="entry name" value="Ser/Thr_kinase_AS"/>
</dbReference>
<evidence type="ECO:0000256" key="9">
    <source>
        <dbReference type="PROSITE-ProRule" id="PRU10141"/>
    </source>
</evidence>
<evidence type="ECO:0000256" key="5">
    <source>
        <dbReference type="ARBA" id="ARBA00022777"/>
    </source>
</evidence>
<evidence type="ECO:0000259" key="11">
    <source>
        <dbReference type="PROSITE" id="PS50011"/>
    </source>
</evidence>
<dbReference type="PANTHER" id="PTHR43289">
    <property type="entry name" value="MITOGEN-ACTIVATED PROTEIN KINASE KINASE KINASE 20-RELATED"/>
    <property type="match status" value="1"/>
</dbReference>
<evidence type="ECO:0000313" key="12">
    <source>
        <dbReference type="EMBL" id="GLL06771.1"/>
    </source>
</evidence>
<dbReference type="SUPFAM" id="SSF56112">
    <property type="entry name" value="Protein kinase-like (PK-like)"/>
    <property type="match status" value="1"/>
</dbReference>
<dbReference type="PANTHER" id="PTHR43289:SF6">
    <property type="entry name" value="SERINE_THREONINE-PROTEIN KINASE NEKL-3"/>
    <property type="match status" value="1"/>
</dbReference>
<comment type="catalytic activity">
    <reaction evidence="8">
        <text>L-seryl-[protein] + ATP = O-phospho-L-seryl-[protein] + ADP + H(+)</text>
        <dbReference type="Rhea" id="RHEA:17989"/>
        <dbReference type="Rhea" id="RHEA-COMP:9863"/>
        <dbReference type="Rhea" id="RHEA-COMP:11604"/>
        <dbReference type="ChEBI" id="CHEBI:15378"/>
        <dbReference type="ChEBI" id="CHEBI:29999"/>
        <dbReference type="ChEBI" id="CHEBI:30616"/>
        <dbReference type="ChEBI" id="CHEBI:83421"/>
        <dbReference type="ChEBI" id="CHEBI:456216"/>
        <dbReference type="EC" id="2.7.11.1"/>
    </reaction>
</comment>
<feature type="compositionally biased region" description="Low complexity" evidence="10">
    <location>
        <begin position="342"/>
        <end position="365"/>
    </location>
</feature>
<dbReference type="InterPro" id="IPR000719">
    <property type="entry name" value="Prot_kinase_dom"/>
</dbReference>
<dbReference type="GO" id="GO:0004674">
    <property type="term" value="F:protein serine/threonine kinase activity"/>
    <property type="evidence" value="ECO:0007669"/>
    <property type="project" value="UniProtKB-KW"/>
</dbReference>
<protein>
    <recommendedName>
        <fullName evidence="1">non-specific serine/threonine protein kinase</fullName>
        <ecNumber evidence="1">2.7.11.1</ecNumber>
    </recommendedName>
</protein>
<evidence type="ECO:0000256" key="8">
    <source>
        <dbReference type="ARBA" id="ARBA00048679"/>
    </source>
</evidence>
<dbReference type="AlphaFoldDB" id="A0A9W6KUJ2"/>
<evidence type="ECO:0000256" key="1">
    <source>
        <dbReference type="ARBA" id="ARBA00012513"/>
    </source>
</evidence>
<dbReference type="PROSITE" id="PS00108">
    <property type="entry name" value="PROTEIN_KINASE_ST"/>
    <property type="match status" value="1"/>
</dbReference>
<dbReference type="EC" id="2.7.11.1" evidence="1"/>
<reference evidence="12" key="1">
    <citation type="journal article" date="2014" name="Int. J. Syst. Evol. Microbiol.">
        <title>Complete genome sequence of Corynebacterium casei LMG S-19264T (=DSM 44701T), isolated from a smear-ripened cheese.</title>
        <authorList>
            <consortium name="US DOE Joint Genome Institute (JGI-PGF)"/>
            <person name="Walter F."/>
            <person name="Albersmeier A."/>
            <person name="Kalinowski J."/>
            <person name="Ruckert C."/>
        </authorList>
    </citation>
    <scope>NUCLEOTIDE SEQUENCE</scope>
    <source>
        <strain evidence="12">VKM Ac-1321</strain>
    </source>
</reference>
<dbReference type="FunFam" id="3.30.200.20:FF:000035">
    <property type="entry name" value="Serine/threonine protein kinase Stk1"/>
    <property type="match status" value="1"/>
</dbReference>
<comment type="caution">
    <text evidence="12">The sequence shown here is derived from an EMBL/GenBank/DDBJ whole genome shotgun (WGS) entry which is preliminary data.</text>
</comment>
<feature type="region of interest" description="Disordered" evidence="10">
    <location>
        <begin position="328"/>
        <end position="467"/>
    </location>
</feature>
<evidence type="ECO:0000256" key="3">
    <source>
        <dbReference type="ARBA" id="ARBA00022679"/>
    </source>
</evidence>
<reference evidence="12" key="2">
    <citation type="submission" date="2023-01" db="EMBL/GenBank/DDBJ databases">
        <authorList>
            <person name="Sun Q."/>
            <person name="Evtushenko L."/>
        </authorList>
    </citation>
    <scope>NUCLEOTIDE SEQUENCE</scope>
    <source>
        <strain evidence="12">VKM Ac-1321</strain>
    </source>
</reference>
<dbReference type="GO" id="GO:0005524">
    <property type="term" value="F:ATP binding"/>
    <property type="evidence" value="ECO:0007669"/>
    <property type="project" value="UniProtKB-UniRule"/>
</dbReference>
<dbReference type="Proteomes" id="UP001143480">
    <property type="component" value="Unassembled WGS sequence"/>
</dbReference>
<dbReference type="PROSITE" id="PS50011">
    <property type="entry name" value="PROTEIN_KINASE_DOM"/>
    <property type="match status" value="1"/>
</dbReference>
<sequence>MCTVLAVDVSEPGGEAQVLGGRYRLDDILGVGGMSVVWQAHDGVLGRAVAVKLLSGRYAADERSRRRIRKEARAAAALSHPNVAQVYDFGEAEEDGAPVPYVVMELVPGPTLAQRMKSGPVLPSEALTVCAEIAAGLAAAHAIDLVHLDVKPANVILAPSGAKLVDFGIAAAAGPIALNDTDASGRPLFGTPHYLAPERLTAEGPVTPASDVYSLGVLLFKLLAGTLPWPVDGEGGIFDAHLNRVAAPLPPIAGVPPEVGEVVRRCLAKHPGSRPTAEEVATALGATPLVHRQPSRLRRALVVTAAAVGGGTAATVLAWALATAPGNHAAQPEAGSRPSADGTAATNPTGAAAQPAATGTVTVAPGPGGGTPPTGLSPVLPAGNPTTTTAAPGPTTTTATTPAADPTTTAPPAGGSGTQTFSSEGGTVTAECTADNQAHVTSSSPTRPYKVDDQQPGPASSATVTFRHGNTRVTVTVTCSNGTPTAATTG</sequence>
<dbReference type="Pfam" id="PF00069">
    <property type="entry name" value="Pkinase"/>
    <property type="match status" value="1"/>
</dbReference>
<proteinExistence type="predicted"/>